<dbReference type="SUPFAM" id="SSF52540">
    <property type="entry name" value="P-loop containing nucleoside triphosphate hydrolases"/>
    <property type="match status" value="1"/>
</dbReference>
<dbReference type="Pfam" id="PF13481">
    <property type="entry name" value="AAA_25"/>
    <property type="match status" value="1"/>
</dbReference>
<dbReference type="RefSeq" id="WP_137195429.1">
    <property type="nucleotide sequence ID" value="NZ_CP039965.1"/>
</dbReference>
<name>A0A4P8EKP6_9RHOB</name>
<dbReference type="AlphaFoldDB" id="A0A4P8EKP6"/>
<organism evidence="2 3">
    <name type="scientific">Pseudorhodobacter turbinis</name>
    <dbReference type="NCBI Taxonomy" id="2500533"/>
    <lineage>
        <taxon>Bacteria</taxon>
        <taxon>Pseudomonadati</taxon>
        <taxon>Pseudomonadota</taxon>
        <taxon>Alphaproteobacteria</taxon>
        <taxon>Rhodobacterales</taxon>
        <taxon>Paracoccaceae</taxon>
        <taxon>Pseudorhodobacter</taxon>
    </lineage>
</organism>
<protein>
    <submittedName>
        <fullName evidence="2">AAA family ATPase</fullName>
    </submittedName>
</protein>
<evidence type="ECO:0000313" key="3">
    <source>
        <dbReference type="Proteomes" id="UP000298631"/>
    </source>
</evidence>
<geneLocation type="plasmid" evidence="2 3">
    <name>unnamed1</name>
</geneLocation>
<dbReference type="EMBL" id="CP039965">
    <property type="protein sequence ID" value="QCO57637.1"/>
    <property type="molecule type" value="Genomic_DNA"/>
</dbReference>
<dbReference type="InterPro" id="IPR003593">
    <property type="entry name" value="AAA+_ATPase"/>
</dbReference>
<dbReference type="SMART" id="SM00382">
    <property type="entry name" value="AAA"/>
    <property type="match status" value="1"/>
</dbReference>
<dbReference type="InterPro" id="IPR027417">
    <property type="entry name" value="P-loop_NTPase"/>
</dbReference>
<keyword evidence="3" id="KW-1185">Reference proteome</keyword>
<dbReference type="Proteomes" id="UP000298631">
    <property type="component" value="Plasmid unnamed1"/>
</dbReference>
<feature type="domain" description="AAA+ ATPase" evidence="1">
    <location>
        <begin position="63"/>
        <end position="247"/>
    </location>
</feature>
<dbReference type="KEGG" id="pseb:EOK75_18245"/>
<dbReference type="OrthoDB" id="1496333at2"/>
<keyword evidence="2" id="KW-0614">Plasmid</keyword>
<sequence>MMADGGFDRFGEIDAMYRAEMGAGYIVPKSKVRAADLSSQLKPLNKIKPVLSSRYLVKGWLDRGALSVVYGESNVGKTFYALDLALHVAASKPWHGNKVRDCQTCPGPVVYVAGEGGVGINNRIEAIRRDRPDLTAQVDGNPDFLLLSTTLDLCTSEDAQHLVDALSEGTAPALVVIDTLARSMGNGDENTAKDMGAFVRSVDLLRAKTGAHVMVIHHSGKDTSKGARGSGSLRAAADTEIELTRDGAVILAETKKQRDLPTGSIFAYTLKGIFLGTDEDGDPVTSAVVEPTEAPAKRAPRLKGQALIAMQAFGDALAAHGEVKHGEDFPPNRQCVSLDHWREACDRHHLTDGGSDSAARTAFGRAWKSLQEKEVIRMIDGFAWRCADE</sequence>
<gene>
    <name evidence="2" type="ORF">EOK75_18245</name>
</gene>
<accession>A0A4P8EKP6</accession>
<reference evidence="2 3" key="1">
    <citation type="submission" date="2019-05" db="EMBL/GenBank/DDBJ databases">
        <title>Pseudorhodobacter turbinis sp. nov., isolated from the gut of the Korean turban shell.</title>
        <authorList>
            <person name="Jeong Y.-S."/>
            <person name="Kang W.-R."/>
            <person name="Bae J.-W."/>
        </authorList>
    </citation>
    <scope>NUCLEOTIDE SEQUENCE [LARGE SCALE GENOMIC DNA]</scope>
    <source>
        <strain evidence="2 3">S12M18</strain>
        <plasmid evidence="2 3">unnamed1</plasmid>
    </source>
</reference>
<dbReference type="Gene3D" id="3.40.50.300">
    <property type="entry name" value="P-loop containing nucleotide triphosphate hydrolases"/>
    <property type="match status" value="1"/>
</dbReference>
<proteinExistence type="predicted"/>
<evidence type="ECO:0000259" key="1">
    <source>
        <dbReference type="SMART" id="SM00382"/>
    </source>
</evidence>
<dbReference type="InterPro" id="IPR038724">
    <property type="entry name" value="RepA"/>
</dbReference>
<dbReference type="CDD" id="cd01125">
    <property type="entry name" value="RepA_RSF1010_like"/>
    <property type="match status" value="1"/>
</dbReference>
<evidence type="ECO:0000313" key="2">
    <source>
        <dbReference type="EMBL" id="QCO57637.1"/>
    </source>
</evidence>